<keyword evidence="1" id="KW-1133">Transmembrane helix</keyword>
<evidence type="ECO:0000313" key="4">
    <source>
        <dbReference type="Proteomes" id="UP000002630"/>
    </source>
</evidence>
<dbReference type="AlphaFoldDB" id="D8LFD3"/>
<dbReference type="STRING" id="2880.D8LFD3"/>
<dbReference type="SUPFAM" id="SSF46565">
    <property type="entry name" value="Chaperone J-domain"/>
    <property type="match status" value="1"/>
</dbReference>
<dbReference type="GO" id="GO:0005783">
    <property type="term" value="C:endoplasmic reticulum"/>
    <property type="evidence" value="ECO:0007669"/>
    <property type="project" value="UniProtKB-ARBA"/>
</dbReference>
<protein>
    <submittedName>
        <fullName evidence="3">Heat shock protein 40 like protein/ DnaJ domain containing protein</fullName>
    </submittedName>
</protein>
<dbReference type="eggNOG" id="KOG0713">
    <property type="taxonomic scope" value="Eukaryota"/>
</dbReference>
<dbReference type="OrthoDB" id="205586at2759"/>
<dbReference type="EMBL" id="FN648054">
    <property type="protein sequence ID" value="CBN75593.1"/>
    <property type="molecule type" value="Genomic_DNA"/>
</dbReference>
<organism evidence="3 4">
    <name type="scientific">Ectocarpus siliculosus</name>
    <name type="common">Brown alga</name>
    <name type="synonym">Conferva siliculosa</name>
    <dbReference type="NCBI Taxonomy" id="2880"/>
    <lineage>
        <taxon>Eukaryota</taxon>
        <taxon>Sar</taxon>
        <taxon>Stramenopiles</taxon>
        <taxon>Ochrophyta</taxon>
        <taxon>PX clade</taxon>
        <taxon>Phaeophyceae</taxon>
        <taxon>Ectocarpales</taxon>
        <taxon>Ectocarpaceae</taxon>
        <taxon>Ectocarpus</taxon>
    </lineage>
</organism>
<gene>
    <name evidence="3" type="ORF">Esi_0148_0030</name>
</gene>
<dbReference type="InParanoid" id="D8LFD3"/>
<proteinExistence type="predicted"/>
<dbReference type="PRINTS" id="PR00625">
    <property type="entry name" value="JDOMAIN"/>
</dbReference>
<evidence type="ECO:0000256" key="1">
    <source>
        <dbReference type="SAM" id="Phobius"/>
    </source>
</evidence>
<keyword evidence="1" id="KW-0472">Membrane</keyword>
<reference evidence="3 4" key="1">
    <citation type="journal article" date="2010" name="Nature">
        <title>The Ectocarpus genome and the independent evolution of multicellularity in brown algae.</title>
        <authorList>
            <person name="Cock J.M."/>
            <person name="Sterck L."/>
            <person name="Rouze P."/>
            <person name="Scornet D."/>
            <person name="Allen A.E."/>
            <person name="Amoutzias G."/>
            <person name="Anthouard V."/>
            <person name="Artiguenave F."/>
            <person name="Aury J.M."/>
            <person name="Badger J.H."/>
            <person name="Beszteri B."/>
            <person name="Billiau K."/>
            <person name="Bonnet E."/>
            <person name="Bothwell J.H."/>
            <person name="Bowler C."/>
            <person name="Boyen C."/>
            <person name="Brownlee C."/>
            <person name="Carrano C.J."/>
            <person name="Charrier B."/>
            <person name="Cho G.Y."/>
            <person name="Coelho S.M."/>
            <person name="Collen J."/>
            <person name="Corre E."/>
            <person name="Da Silva C."/>
            <person name="Delage L."/>
            <person name="Delaroque N."/>
            <person name="Dittami S.M."/>
            <person name="Doulbeau S."/>
            <person name="Elias M."/>
            <person name="Farnham G."/>
            <person name="Gachon C.M."/>
            <person name="Gschloessl B."/>
            <person name="Heesch S."/>
            <person name="Jabbari K."/>
            <person name="Jubin C."/>
            <person name="Kawai H."/>
            <person name="Kimura K."/>
            <person name="Kloareg B."/>
            <person name="Kupper F.C."/>
            <person name="Lang D."/>
            <person name="Le Bail A."/>
            <person name="Leblanc C."/>
            <person name="Lerouge P."/>
            <person name="Lohr M."/>
            <person name="Lopez P.J."/>
            <person name="Martens C."/>
            <person name="Maumus F."/>
            <person name="Michel G."/>
            <person name="Miranda-Saavedra D."/>
            <person name="Morales J."/>
            <person name="Moreau H."/>
            <person name="Motomura T."/>
            <person name="Nagasato C."/>
            <person name="Napoli C.A."/>
            <person name="Nelson D.R."/>
            <person name="Nyvall-Collen P."/>
            <person name="Peters A.F."/>
            <person name="Pommier C."/>
            <person name="Potin P."/>
            <person name="Poulain J."/>
            <person name="Quesneville H."/>
            <person name="Read B."/>
            <person name="Rensing S.A."/>
            <person name="Ritter A."/>
            <person name="Rousvoal S."/>
            <person name="Samanta M."/>
            <person name="Samson G."/>
            <person name="Schroeder D.C."/>
            <person name="Segurens B."/>
            <person name="Strittmatter M."/>
            <person name="Tonon T."/>
            <person name="Tregear J.W."/>
            <person name="Valentin K."/>
            <person name="von Dassow P."/>
            <person name="Yamagishi T."/>
            <person name="Van de Peer Y."/>
            <person name="Wincker P."/>
        </authorList>
    </citation>
    <scope>NUCLEOTIDE SEQUENCE [LARGE SCALE GENOMIC DNA]</scope>
    <source>
        <strain evidence="4">Ec32 / CCAP1310/4</strain>
    </source>
</reference>
<keyword evidence="4" id="KW-1185">Reference proteome</keyword>
<dbReference type="InterPro" id="IPR036869">
    <property type="entry name" value="J_dom_sf"/>
</dbReference>
<evidence type="ECO:0000313" key="3">
    <source>
        <dbReference type="EMBL" id="CBN75593.1"/>
    </source>
</evidence>
<feature type="transmembrane region" description="Helical" evidence="1">
    <location>
        <begin position="144"/>
        <end position="166"/>
    </location>
</feature>
<dbReference type="PROSITE" id="PS00636">
    <property type="entry name" value="DNAJ_1"/>
    <property type="match status" value="1"/>
</dbReference>
<keyword evidence="3" id="KW-0346">Stress response</keyword>
<accession>D8LFD3</accession>
<dbReference type="EMBL" id="FN649743">
    <property type="protein sequence ID" value="CBN75593.1"/>
    <property type="molecule type" value="Genomic_DNA"/>
</dbReference>
<dbReference type="SMART" id="SM00271">
    <property type="entry name" value="DnaJ"/>
    <property type="match status" value="1"/>
</dbReference>
<dbReference type="CDD" id="cd06257">
    <property type="entry name" value="DnaJ"/>
    <property type="match status" value="1"/>
</dbReference>
<evidence type="ECO:0000259" key="2">
    <source>
        <dbReference type="PROSITE" id="PS50076"/>
    </source>
</evidence>
<sequence>MRGVDAFETYYSILGVGRTATTEEISKAYRRVSLSVHPDKGGDPASFRRLTKAHDVLRDPVLRERYDKYGAALEPSPGDLIGSGTVGRLVPLSLSATGGAISQFLFVVGAVNASFWGVGCAVAAGGSWLKARRLEGGTGERASALPAVVGGLVLGNAVGIMVGFGARGTARLLFGRPRS</sequence>
<feature type="transmembrane region" description="Helical" evidence="1">
    <location>
        <begin position="104"/>
        <end position="124"/>
    </location>
</feature>
<dbReference type="PANTHER" id="PTHR43908">
    <property type="entry name" value="AT29763P-RELATED"/>
    <property type="match status" value="1"/>
</dbReference>
<dbReference type="Gene3D" id="1.10.287.110">
    <property type="entry name" value="DnaJ domain"/>
    <property type="match status" value="1"/>
</dbReference>
<feature type="domain" description="J" evidence="2">
    <location>
        <begin position="9"/>
        <end position="70"/>
    </location>
</feature>
<dbReference type="InterPro" id="IPR018253">
    <property type="entry name" value="DnaJ_domain_CS"/>
</dbReference>
<dbReference type="Proteomes" id="UP000002630">
    <property type="component" value="Linkage Group LG18"/>
</dbReference>
<dbReference type="InterPro" id="IPR001623">
    <property type="entry name" value="DnaJ_domain"/>
</dbReference>
<dbReference type="PROSITE" id="PS50076">
    <property type="entry name" value="DNAJ_2"/>
    <property type="match status" value="1"/>
</dbReference>
<keyword evidence="1" id="KW-0812">Transmembrane</keyword>
<name>D8LFD3_ECTSI</name>
<dbReference type="Pfam" id="PF00226">
    <property type="entry name" value="DnaJ"/>
    <property type="match status" value="1"/>
</dbReference>
<dbReference type="InterPro" id="IPR051100">
    <property type="entry name" value="DnaJ_subfamily_B/C"/>
</dbReference>